<reference evidence="1 3" key="2">
    <citation type="submission" date="2014-07" db="EMBL/GenBank/DDBJ databases">
        <title>Porphyromonadaceae bacterium OUH 334697 = ATCC BAA-2682 = DSM 28341 draft genome.</title>
        <authorList>
            <person name="Sydenham T.V."/>
            <person name="Hasman H."/>
            <person name="Justesen U.S."/>
        </authorList>
    </citation>
    <scope>NUCLEOTIDE SEQUENCE [LARGE SCALE GENOMIC DNA]</scope>
    <source>
        <strain evidence="1 3">OUH 334697</strain>
    </source>
</reference>
<dbReference type="PROSITE" id="PS51257">
    <property type="entry name" value="PROKAR_LIPOPROTEIN"/>
    <property type="match status" value="1"/>
</dbReference>
<dbReference type="Proteomes" id="UP000031980">
    <property type="component" value="Unassembled WGS sequence"/>
</dbReference>
<dbReference type="AlphaFoldDB" id="A0A0C3R1K8"/>
<comment type="caution">
    <text evidence="2">The sequence shown here is derived from an EMBL/GenBank/DDBJ whole genome shotgun (WGS) entry which is preliminary data.</text>
</comment>
<dbReference type="EMBL" id="JPIU01000051">
    <property type="protein sequence ID" value="KIO42605.1"/>
    <property type="molecule type" value="Genomic_DNA"/>
</dbReference>
<gene>
    <name evidence="2" type="ORF">BA92_14680</name>
    <name evidence="1" type="ORF">IE90_14655</name>
</gene>
<evidence type="ECO:0008006" key="5">
    <source>
        <dbReference type="Google" id="ProtNLM"/>
    </source>
</evidence>
<reference evidence="2 4" key="1">
    <citation type="submission" date="2014-07" db="EMBL/GenBank/DDBJ databases">
        <title>Porphyromonadaceae bacterium OUH 308042 = ATCC BAA-2681 = DSM 28342 draft genome.</title>
        <authorList>
            <person name="Sydenham T.V."/>
            <person name="Hasman H."/>
            <person name="Justensen U.S."/>
        </authorList>
    </citation>
    <scope>NUCLEOTIDE SEQUENCE [LARGE SCALE GENOMIC DNA]</scope>
    <source>
        <strain evidence="2 4">OUH 308042</strain>
    </source>
</reference>
<evidence type="ECO:0000313" key="2">
    <source>
        <dbReference type="EMBL" id="KIO42605.1"/>
    </source>
</evidence>
<name>A0A0C3R1K8_9PORP</name>
<dbReference type="Proteomes" id="UP000031937">
    <property type="component" value="Unassembled WGS sequence"/>
</dbReference>
<dbReference type="EMBL" id="JPIT01000039">
    <property type="protein sequence ID" value="KIO42519.1"/>
    <property type="molecule type" value="Genomic_DNA"/>
</dbReference>
<organism evidence="2 4">
    <name type="scientific">Sanguibacteroides justesenii</name>
    <dbReference type="NCBI Taxonomy" id="1547597"/>
    <lineage>
        <taxon>Bacteria</taxon>
        <taxon>Pseudomonadati</taxon>
        <taxon>Bacteroidota</taxon>
        <taxon>Bacteroidia</taxon>
        <taxon>Bacteroidales</taxon>
        <taxon>Porphyromonadaceae</taxon>
        <taxon>Sanguibacteroides</taxon>
    </lineage>
</organism>
<evidence type="ECO:0000313" key="3">
    <source>
        <dbReference type="Proteomes" id="UP000031937"/>
    </source>
</evidence>
<evidence type="ECO:0000313" key="1">
    <source>
        <dbReference type="EMBL" id="KIO42519.1"/>
    </source>
</evidence>
<keyword evidence="4" id="KW-1185">Reference proteome</keyword>
<protein>
    <recommendedName>
        <fullName evidence="5">Lipoprotein</fullName>
    </recommendedName>
</protein>
<proteinExistence type="predicted"/>
<dbReference type="Gene3D" id="3.40.390.70">
    <property type="match status" value="1"/>
</dbReference>
<sequence>MPKKSAYGALLLLLSVITSCMKEEDIGIIEKSSLLRFEFPQGNNPWDKEIEKIAQEWGMYIIYKKVDSTDLNRSWTSSGFQTPIWVCQTPNDNEIKIYLDLIQKWLLGSLDKDKREDRLQLPFYLYLVNDLKDNNPNSPTHDKHVQLKQDGFDYWALSFTSEELQNELTPRMIHAVACAFSYPAMEVRFLNGEYKISPDFAPLTPDYESRIGTRYYSFEAFFNDMFGGNENMKKTAEYMYDMMVGSHEKDPQNVYTRRGFAPQVSKSFLLLTTNRQTFGAPTWMPWILTQMEFPGSPPLVFDNNPEGGSVPEIKGRVLQDFLNTVRLAMTFPEETIREMFPVDAPDPLDQKGNRIINDKYDLVVRYMKSAYNLDLPKYAAILGGE</sequence>
<accession>A0A0C3R1K8</accession>
<evidence type="ECO:0000313" key="4">
    <source>
        <dbReference type="Proteomes" id="UP000031980"/>
    </source>
</evidence>